<feature type="compositionally biased region" description="Polar residues" evidence="1">
    <location>
        <begin position="171"/>
        <end position="180"/>
    </location>
</feature>
<sequence>MQNLYHVYHTHHTTNNIPHLSRLPAPPYTLLYTTPPPASDQDHSAPRSTFRRARSESRHVHDPRPSRDTVLYSRTPKGSLSPRRTPKGSLSPRRTPKGSLSPRRTPKGSLSPRRTPKGSLSPRKTPKGSLSPRRNPKGSLSLRQTHRTLNSFKTPKVQEFNTHTCPVEPPSKTQVLSTHSKPPRTFNPSFLGGDSTIPDTHTISHPVTPSHPYFPPTHLPFLATSSHLLVISPFQHPNHPLPPTILLSSLPATIPTHPPTRTCSRECLDDPKRRSVSVPRVPDCTREYYRVPKCAKGVPSVLEGNRSARECQPRYRKALVVSAIDSPIGASAATFPPFYAAGGRGGRRALEEEQGSEEGAGRSK</sequence>
<feature type="region of interest" description="Disordered" evidence="1">
    <location>
        <begin position="28"/>
        <end position="182"/>
    </location>
</feature>
<protein>
    <submittedName>
        <fullName evidence="2">Uncharacterized protein</fullName>
    </submittedName>
</protein>
<reference evidence="2 3" key="1">
    <citation type="submission" date="2023-03" db="EMBL/GenBank/DDBJ databases">
        <title>High-quality genome of Scylla paramamosain provides insights in environmental adaptation.</title>
        <authorList>
            <person name="Zhang L."/>
        </authorList>
    </citation>
    <scope>NUCLEOTIDE SEQUENCE [LARGE SCALE GENOMIC DNA]</scope>
    <source>
        <strain evidence="2">LZ_2023a</strain>
        <tissue evidence="2">Muscle</tissue>
    </source>
</reference>
<dbReference type="Proteomes" id="UP001487740">
    <property type="component" value="Unassembled WGS sequence"/>
</dbReference>
<evidence type="ECO:0000313" key="2">
    <source>
        <dbReference type="EMBL" id="KAK8389549.1"/>
    </source>
</evidence>
<gene>
    <name evidence="2" type="ORF">O3P69_008925</name>
</gene>
<evidence type="ECO:0000313" key="3">
    <source>
        <dbReference type="Proteomes" id="UP001487740"/>
    </source>
</evidence>
<dbReference type="AlphaFoldDB" id="A0AAW0TPF4"/>
<accession>A0AAW0TPF4</accession>
<name>A0AAW0TPF4_SCYPA</name>
<feature type="compositionally biased region" description="Basic and acidic residues" evidence="1">
    <location>
        <begin position="53"/>
        <end position="67"/>
    </location>
</feature>
<keyword evidence="3" id="KW-1185">Reference proteome</keyword>
<comment type="caution">
    <text evidence="2">The sequence shown here is derived from an EMBL/GenBank/DDBJ whole genome shotgun (WGS) entry which is preliminary data.</text>
</comment>
<proteinExistence type="predicted"/>
<organism evidence="2 3">
    <name type="scientific">Scylla paramamosain</name>
    <name type="common">Mud crab</name>
    <dbReference type="NCBI Taxonomy" id="85552"/>
    <lineage>
        <taxon>Eukaryota</taxon>
        <taxon>Metazoa</taxon>
        <taxon>Ecdysozoa</taxon>
        <taxon>Arthropoda</taxon>
        <taxon>Crustacea</taxon>
        <taxon>Multicrustacea</taxon>
        <taxon>Malacostraca</taxon>
        <taxon>Eumalacostraca</taxon>
        <taxon>Eucarida</taxon>
        <taxon>Decapoda</taxon>
        <taxon>Pleocyemata</taxon>
        <taxon>Brachyura</taxon>
        <taxon>Eubrachyura</taxon>
        <taxon>Portunoidea</taxon>
        <taxon>Portunidae</taxon>
        <taxon>Portuninae</taxon>
        <taxon>Scylla</taxon>
    </lineage>
</organism>
<dbReference type="EMBL" id="JARAKH010000027">
    <property type="protein sequence ID" value="KAK8389549.1"/>
    <property type="molecule type" value="Genomic_DNA"/>
</dbReference>
<evidence type="ECO:0000256" key="1">
    <source>
        <dbReference type="SAM" id="MobiDB-lite"/>
    </source>
</evidence>
<feature type="region of interest" description="Disordered" evidence="1">
    <location>
        <begin position="335"/>
        <end position="364"/>
    </location>
</feature>
<feature type="compositionally biased region" description="Polar residues" evidence="1">
    <location>
        <begin position="141"/>
        <end position="164"/>
    </location>
</feature>